<reference evidence="2 3" key="1">
    <citation type="submission" date="2019-08" db="EMBL/GenBank/DDBJ databases">
        <title>In-depth cultivation of the pig gut microbiome towards novel bacterial diversity and tailored functional studies.</title>
        <authorList>
            <person name="Wylensek D."/>
            <person name="Hitch T.C.A."/>
            <person name="Clavel T."/>
        </authorList>
    </citation>
    <scope>NUCLEOTIDE SEQUENCE [LARGE SCALE GENOMIC DNA]</scope>
    <source>
        <strain evidence="2 3">CA-Schmier-601-WT-3</strain>
    </source>
</reference>
<keyword evidence="1" id="KW-0472">Membrane</keyword>
<name>A0A844FR09_9FIRM</name>
<dbReference type="EMBL" id="VUNM01000002">
    <property type="protein sequence ID" value="MST88378.1"/>
    <property type="molecule type" value="Genomic_DNA"/>
</dbReference>
<feature type="transmembrane region" description="Helical" evidence="1">
    <location>
        <begin position="136"/>
        <end position="153"/>
    </location>
</feature>
<keyword evidence="1" id="KW-1133">Transmembrane helix</keyword>
<sequence>MIILEKLSLFEMLDQIYSLEGIQKLAKVREIPYEEGDTKKKIMKDIVDCLLEEDYFRQHLYVISDQHMKLLRKLLKQQERFILSNRNKEIEAFDELDTLDYVDIDEEREDVFIPMDVRNLIVKIDGPEFEQMRKKVFWLHAILYHAFFLYGVVKMDEVLTMYNARKGFQASSEELEQYFSYIPLDFQKFVYLDGRFIAFDLIGKDSLESTIDLQQYYEIQYPRTDEILDHYNEGYPISSINYNKIDQFLHTKSMSERQEKNFMKKFYESVIQGEQLAGLLNQFEGYLRDEDEVLFVTRTLKEIIKETPQYKYHGRNAYEI</sequence>
<keyword evidence="3" id="KW-1185">Reference proteome</keyword>
<proteinExistence type="predicted"/>
<comment type="caution">
    <text evidence="2">The sequence shown here is derived from an EMBL/GenBank/DDBJ whole genome shotgun (WGS) entry which is preliminary data.</text>
</comment>
<dbReference type="RefSeq" id="WP_154514316.1">
    <property type="nucleotide sequence ID" value="NZ_JAXFJJ010000062.1"/>
</dbReference>
<keyword evidence="1" id="KW-0812">Transmembrane</keyword>
<protein>
    <submittedName>
        <fullName evidence="2">Uncharacterized protein</fullName>
    </submittedName>
</protein>
<dbReference type="AlphaFoldDB" id="A0A844FR09"/>
<evidence type="ECO:0000256" key="1">
    <source>
        <dbReference type="SAM" id="Phobius"/>
    </source>
</evidence>
<dbReference type="Proteomes" id="UP000442619">
    <property type="component" value="Unassembled WGS sequence"/>
</dbReference>
<accession>A0A844FR09</accession>
<evidence type="ECO:0000313" key="3">
    <source>
        <dbReference type="Proteomes" id="UP000442619"/>
    </source>
</evidence>
<organism evidence="2 3">
    <name type="scientific">Sharpea porci</name>
    <dbReference type="NCBI Taxonomy" id="2652286"/>
    <lineage>
        <taxon>Bacteria</taxon>
        <taxon>Bacillati</taxon>
        <taxon>Bacillota</taxon>
        <taxon>Erysipelotrichia</taxon>
        <taxon>Erysipelotrichales</taxon>
        <taxon>Coprobacillaceae</taxon>
        <taxon>Sharpea</taxon>
    </lineage>
</organism>
<gene>
    <name evidence="2" type="ORF">FYJ79_02080</name>
</gene>
<evidence type="ECO:0000313" key="2">
    <source>
        <dbReference type="EMBL" id="MST88378.1"/>
    </source>
</evidence>